<evidence type="ECO:0000259" key="2">
    <source>
        <dbReference type="Pfam" id="PF25023"/>
    </source>
</evidence>
<name>A0A0S7YC18_UNCT6</name>
<dbReference type="AlphaFoldDB" id="A0A0S7YC18"/>
<organism evidence="3 4">
    <name type="scientific">candidate division TA06 bacterium DG_78</name>
    <dbReference type="NCBI Taxonomy" id="1703772"/>
    <lineage>
        <taxon>Bacteria</taxon>
        <taxon>Bacteria division TA06</taxon>
    </lineage>
</organism>
<evidence type="ECO:0000313" key="4">
    <source>
        <dbReference type="Proteomes" id="UP000051012"/>
    </source>
</evidence>
<feature type="domain" description="Teneurin-like YD-shell" evidence="2">
    <location>
        <begin position="478"/>
        <end position="766"/>
    </location>
</feature>
<dbReference type="EMBL" id="LJNI01000119">
    <property type="protein sequence ID" value="KPJ71737.1"/>
    <property type="molecule type" value="Genomic_DNA"/>
</dbReference>
<feature type="non-terminal residue" evidence="3">
    <location>
        <position position="1"/>
    </location>
</feature>
<proteinExistence type="predicted"/>
<accession>A0A0S7YC18</accession>
<gene>
    <name evidence="3" type="ORF">AMJ52_08360</name>
</gene>
<dbReference type="Pfam" id="PF25023">
    <property type="entry name" value="TEN_YD-shell"/>
    <property type="match status" value="1"/>
</dbReference>
<dbReference type="PANTHER" id="PTHR32305">
    <property type="match status" value="1"/>
</dbReference>
<evidence type="ECO:0000256" key="1">
    <source>
        <dbReference type="ARBA" id="ARBA00022737"/>
    </source>
</evidence>
<dbReference type="InterPro" id="IPR050708">
    <property type="entry name" value="T6SS_VgrG/RHS"/>
</dbReference>
<keyword evidence="1" id="KW-0677">Repeat</keyword>
<dbReference type="PANTHER" id="PTHR32305:SF15">
    <property type="entry name" value="PROTEIN RHSA-RELATED"/>
    <property type="match status" value="1"/>
</dbReference>
<reference evidence="3 4" key="1">
    <citation type="journal article" date="2015" name="Microbiome">
        <title>Genomic resolution of linkages in carbon, nitrogen, and sulfur cycling among widespread estuary sediment bacteria.</title>
        <authorList>
            <person name="Baker B.J."/>
            <person name="Lazar C.S."/>
            <person name="Teske A.P."/>
            <person name="Dick G.J."/>
        </authorList>
    </citation>
    <scope>NUCLEOTIDE SEQUENCE [LARGE SCALE GENOMIC DNA]</scope>
    <source>
        <strain evidence="3">DG_78</strain>
    </source>
</reference>
<dbReference type="Gene3D" id="2.180.10.10">
    <property type="entry name" value="RHS repeat-associated core"/>
    <property type="match status" value="2"/>
</dbReference>
<dbReference type="InterPro" id="IPR056823">
    <property type="entry name" value="TEN-like_YD-shell"/>
</dbReference>
<protein>
    <recommendedName>
        <fullName evidence="2">Teneurin-like YD-shell domain-containing protein</fullName>
    </recommendedName>
</protein>
<evidence type="ECO:0000313" key="3">
    <source>
        <dbReference type="EMBL" id="KPJ71737.1"/>
    </source>
</evidence>
<dbReference type="NCBIfam" id="TIGR03696">
    <property type="entry name" value="Rhs_assc_core"/>
    <property type="match status" value="1"/>
</dbReference>
<dbReference type="InterPro" id="IPR022385">
    <property type="entry name" value="Rhs_assc_core"/>
</dbReference>
<sequence>YATGDSVLYYYSTYANNERFFLVDSVFDELHRKTNYLYDASGNIDTLQYYQRDLVGSGTPQDVNTDFDYNTTGNLTQIIDPETHKNYFHYIPNDTGPYLTESRVDIGNDGEDNKDLVTQYRYNVNRGTVDTLIYYHDYPNNPIKVKYYYDLFKRLAKIAYPDYTNEEYIYDKRGNIVEKRITERGTIFYKMQYEYDSRNHLTKVKEYEDVQASYDSTLYVYNLNDGLTEFSNANDGATNTTILYDYVAGRLYRTRYADNEKDSLGYYLSGYLNFKKDRRGQVIAYTYDDRWRLTKKRYFDDWSSYPNSPSDSVVFWLDKVGNLDSLFDRNGTITYEYDGLDRMFELNAYNSVMNKYLYDKVSNRTSMKVCEATDTTTVYLEQTYPVYDEGNRLLKTAVTPDTFEFSYWDTGPLKKIAYPHGVTEQYVLTSRNFIDVIADSIGNTQLFRFAYGYNERGDRDSLYFYLSKPGLVRPISGAITYTYDDLRRIEEAIYPAIFYGTTHTFMYDAVGNRLKKIVDTDTTQYTYDVSNNHLLNTGPLHTYHYNNDGNVVKYGYGIGSDTLVYDYENRLVQFVKRPTMDPPQRDTLWFTYCGMGKKIQKIEKPNGEDPDTTVYVYDGMYAVCEFGGHLDLEANYVYGNGMLLARYDAVGDTHYYHHDGLGSIMGLTNENGAVEQSYFYDEFGISLGSWGSIDNHYLYTGQEYDGAITSLYNLRARYYKPDIGRFMSEDPMLQSGISERINVCPYNRCVLPQGLNAYPYVANNPVNYIDISGCDRYHICKELPIVLKEACKTLVWTVCKISEQTCCFADMANCIADLLGMSYGKAKKEAEKLKECPEDTPPELEECVKKYLKCLGMGSPPLIR</sequence>
<comment type="caution">
    <text evidence="3">The sequence shown here is derived from an EMBL/GenBank/DDBJ whole genome shotgun (WGS) entry which is preliminary data.</text>
</comment>
<dbReference type="Proteomes" id="UP000051012">
    <property type="component" value="Unassembled WGS sequence"/>
</dbReference>